<evidence type="ECO:0000313" key="2">
    <source>
        <dbReference type="EMBL" id="AKH21899.1"/>
    </source>
</evidence>
<evidence type="ECO:0000313" key="3">
    <source>
        <dbReference type="Proteomes" id="UP000034410"/>
    </source>
</evidence>
<name>A0A0F7K2V0_9GAMM</name>
<dbReference type="KEGG" id="seds:AAY24_17860"/>
<dbReference type="RefSeq" id="WP_046860820.1">
    <property type="nucleotide sequence ID" value="NZ_CP011412.1"/>
</dbReference>
<dbReference type="AlphaFoldDB" id="A0A0F7K2V0"/>
<dbReference type="OrthoDB" id="9810556at2"/>
<evidence type="ECO:0008006" key="4">
    <source>
        <dbReference type="Google" id="ProtNLM"/>
    </source>
</evidence>
<evidence type="ECO:0000256" key="1">
    <source>
        <dbReference type="SAM" id="Phobius"/>
    </source>
</evidence>
<organism evidence="2 3">
    <name type="scientific">Sedimenticola thiotaurini</name>
    <dbReference type="NCBI Taxonomy" id="1543721"/>
    <lineage>
        <taxon>Bacteria</taxon>
        <taxon>Pseudomonadati</taxon>
        <taxon>Pseudomonadota</taxon>
        <taxon>Gammaproteobacteria</taxon>
        <taxon>Chromatiales</taxon>
        <taxon>Sedimenticolaceae</taxon>
        <taxon>Sedimenticola</taxon>
    </lineage>
</organism>
<gene>
    <name evidence="2" type="ORF">AAY24_17860</name>
</gene>
<keyword evidence="1" id="KW-0812">Transmembrane</keyword>
<keyword evidence="1" id="KW-1133">Transmembrane helix</keyword>
<dbReference type="PATRIC" id="fig|1543721.4.peg.3699"/>
<accession>A0A0F7K2V0</accession>
<dbReference type="EMBL" id="CP011412">
    <property type="protein sequence ID" value="AKH21899.1"/>
    <property type="molecule type" value="Genomic_DNA"/>
</dbReference>
<reference evidence="2 3" key="1">
    <citation type="journal article" date="2015" name="Genome Announc.">
        <title>Complete Genome Sequence of Sedimenticola thiotaurini Strain SIP-G1, a Polyphosphate- and Polyhydroxyalkanoate-Accumulating Sulfur-Oxidizing Gammaproteobacterium Isolated from Salt Marsh Sediments.</title>
        <authorList>
            <person name="Flood B.E."/>
            <person name="Jones D.S."/>
            <person name="Bailey J.V."/>
        </authorList>
    </citation>
    <scope>NUCLEOTIDE SEQUENCE [LARGE SCALE GENOMIC DNA]</scope>
    <source>
        <strain evidence="2 3">SIP-G1</strain>
    </source>
</reference>
<keyword evidence="3" id="KW-1185">Reference proteome</keyword>
<proteinExistence type="predicted"/>
<sequence length="85" mass="8884">MDSANLVCLLSLAAIWGGSFLFMRIGAPVLGAVWLVGWRVGLATLFLAGVGWYTLAGSLVVIAGTALVTGFSPRRLFSAKADQNV</sequence>
<feature type="transmembrane region" description="Helical" evidence="1">
    <location>
        <begin position="41"/>
        <end position="68"/>
    </location>
</feature>
<protein>
    <recommendedName>
        <fullName evidence="4">EamA family transporter</fullName>
    </recommendedName>
</protein>
<dbReference type="Proteomes" id="UP000034410">
    <property type="component" value="Chromosome"/>
</dbReference>
<keyword evidence="1" id="KW-0472">Membrane</keyword>